<dbReference type="InterPro" id="IPR011013">
    <property type="entry name" value="Gal_mutarotase_sf_dom"/>
</dbReference>
<dbReference type="RefSeq" id="WP_344844831.1">
    <property type="nucleotide sequence ID" value="NZ_BAABDF010000005.1"/>
</dbReference>
<keyword evidence="5" id="KW-1185">Reference proteome</keyword>
<gene>
    <name evidence="4" type="ORF">GCM10022404_11530</name>
</gene>
<reference evidence="5" key="1">
    <citation type="journal article" date="2019" name="Int. J. Syst. Evol. Microbiol.">
        <title>The Global Catalogue of Microorganisms (GCM) 10K type strain sequencing project: providing services to taxonomists for standard genome sequencing and annotation.</title>
        <authorList>
            <consortium name="The Broad Institute Genomics Platform"/>
            <consortium name="The Broad Institute Genome Sequencing Center for Infectious Disease"/>
            <person name="Wu L."/>
            <person name="Ma J."/>
        </authorList>
    </citation>
    <scope>NUCLEOTIDE SEQUENCE [LARGE SCALE GENOMIC DNA]</scope>
    <source>
        <strain evidence="5">JCM 17190</strain>
    </source>
</reference>
<dbReference type="Pfam" id="PF01263">
    <property type="entry name" value="Aldose_epim"/>
    <property type="match status" value="1"/>
</dbReference>
<dbReference type="InterPro" id="IPR047215">
    <property type="entry name" value="Galactose_mutarotase-like"/>
</dbReference>
<sequence length="328" mass="34842">MRHPFGKTKSGHDVEALSIHAGDITVTILTLGAIVQDVHLKGVPHSVTLGSEDLAAYDGGELTYFGALVGPVANRIANARAPLGGDVLSLVANEGTTCLHGGPDGMETEIWTVESLSESALTLTLDLPDGKGGFPGNRQLRVRYSVDAPAHLRMNVEATSNKDTLLNIANHSYWNLDGRSTNTGHTLRVNADRYLPVDAASIPTGVVDVSGVYDLREGREFTAGTPVYDHNYCLNGAQGTLKHACTLTGKSGLSMRMDTTEVGLQVFDAGHVSSGKFIGHGGHPYPAFAGIALEAQGWPDAPNHSDFPSIEVSAGKTYRQETVWSFSH</sequence>
<evidence type="ECO:0000256" key="3">
    <source>
        <dbReference type="ARBA" id="ARBA00023277"/>
    </source>
</evidence>
<organism evidence="4 5">
    <name type="scientific">Celeribacter arenosi</name>
    <dbReference type="NCBI Taxonomy" id="792649"/>
    <lineage>
        <taxon>Bacteria</taxon>
        <taxon>Pseudomonadati</taxon>
        <taxon>Pseudomonadota</taxon>
        <taxon>Alphaproteobacteria</taxon>
        <taxon>Rhodobacterales</taxon>
        <taxon>Roseobacteraceae</taxon>
        <taxon>Celeribacter</taxon>
    </lineage>
</organism>
<evidence type="ECO:0000313" key="5">
    <source>
        <dbReference type="Proteomes" id="UP001399917"/>
    </source>
</evidence>
<dbReference type="CDD" id="cd09019">
    <property type="entry name" value="galactose_mutarotase_like"/>
    <property type="match status" value="1"/>
</dbReference>
<evidence type="ECO:0000313" key="4">
    <source>
        <dbReference type="EMBL" id="GAA3862661.1"/>
    </source>
</evidence>
<protein>
    <submittedName>
        <fullName evidence="4">Galactose mutarotase</fullName>
    </submittedName>
</protein>
<dbReference type="Proteomes" id="UP001399917">
    <property type="component" value="Unassembled WGS sequence"/>
</dbReference>
<proteinExistence type="inferred from homology"/>
<dbReference type="SUPFAM" id="SSF74650">
    <property type="entry name" value="Galactose mutarotase-like"/>
    <property type="match status" value="1"/>
</dbReference>
<comment type="similarity">
    <text evidence="1">Belongs to the aldose epimerase family.</text>
</comment>
<keyword evidence="2" id="KW-0413">Isomerase</keyword>
<accession>A0ABP7K2X6</accession>
<dbReference type="EMBL" id="BAABDF010000005">
    <property type="protein sequence ID" value="GAA3862661.1"/>
    <property type="molecule type" value="Genomic_DNA"/>
</dbReference>
<evidence type="ECO:0000256" key="1">
    <source>
        <dbReference type="ARBA" id="ARBA00006206"/>
    </source>
</evidence>
<keyword evidence="3" id="KW-0119">Carbohydrate metabolism</keyword>
<name>A0ABP7K2X6_9RHOB</name>
<dbReference type="InterPro" id="IPR008183">
    <property type="entry name" value="Aldose_1/G6P_1-epimerase"/>
</dbReference>
<comment type="caution">
    <text evidence="4">The sequence shown here is derived from an EMBL/GenBank/DDBJ whole genome shotgun (WGS) entry which is preliminary data.</text>
</comment>
<dbReference type="PANTHER" id="PTHR10091">
    <property type="entry name" value="ALDOSE-1-EPIMERASE"/>
    <property type="match status" value="1"/>
</dbReference>
<dbReference type="Gene3D" id="2.70.98.10">
    <property type="match status" value="1"/>
</dbReference>
<dbReference type="PANTHER" id="PTHR10091:SF0">
    <property type="entry name" value="GALACTOSE MUTAROTASE"/>
    <property type="match status" value="1"/>
</dbReference>
<evidence type="ECO:0000256" key="2">
    <source>
        <dbReference type="ARBA" id="ARBA00023235"/>
    </source>
</evidence>
<dbReference type="InterPro" id="IPR014718">
    <property type="entry name" value="GH-type_carb-bd"/>
</dbReference>